<dbReference type="EMBL" id="BDSP01000044">
    <property type="protein sequence ID" value="GAX11713.1"/>
    <property type="molecule type" value="Genomic_DNA"/>
</dbReference>
<accession>A0A1Z5JCI2</accession>
<dbReference type="InParanoid" id="A0A1Z5JCI2"/>
<reference evidence="2 3" key="1">
    <citation type="journal article" date="2015" name="Plant Cell">
        <title>Oil accumulation by the oleaginous diatom Fistulifera solaris as revealed by the genome and transcriptome.</title>
        <authorList>
            <person name="Tanaka T."/>
            <person name="Maeda Y."/>
            <person name="Veluchamy A."/>
            <person name="Tanaka M."/>
            <person name="Abida H."/>
            <person name="Marechal E."/>
            <person name="Bowler C."/>
            <person name="Muto M."/>
            <person name="Sunaga Y."/>
            <person name="Tanaka M."/>
            <person name="Yoshino T."/>
            <person name="Taniguchi T."/>
            <person name="Fukuda Y."/>
            <person name="Nemoto M."/>
            <person name="Matsumoto M."/>
            <person name="Wong P.S."/>
            <person name="Aburatani S."/>
            <person name="Fujibuchi W."/>
        </authorList>
    </citation>
    <scope>NUCLEOTIDE SEQUENCE [LARGE SCALE GENOMIC DNA]</scope>
    <source>
        <strain evidence="2 3">JPCC DA0580</strain>
    </source>
</reference>
<gene>
    <name evidence="2" type="ORF">FisN_7Lh083</name>
</gene>
<dbReference type="Gene3D" id="3.30.2350.10">
    <property type="entry name" value="Pseudouridine synthase"/>
    <property type="match status" value="1"/>
</dbReference>
<dbReference type="InterPro" id="IPR006145">
    <property type="entry name" value="PsdUridine_synth_RsuA/RluA"/>
</dbReference>
<sequence>MPQYVILFYQYYPVDEQVDALQEALHQLCSHLHLRGRILVAPEGINGTLASHQKESLEALIRALVRDDAAKCSEENDKRLTAVQEYWKNTPCPELRMKYEDFKHSEVKEDDIDVNIQDLTAKNDEGTARRPSLFPDLFIRKTKELINTGGVFCNISLSQTGKGYISPTEWHQELLQADHNNTVWIDCRNEKEYQLGHFVHAINPQTTTFQQFIPWVHKNAHQLEGKQVRMYCTGGVRCEKASAFIRQTVPTVQNVKHLQGGIHKYLEAFVIPKGDEKETDAPSLWKGKNFVFDGRKHFDGNDEVVGQCRLCQAPYDQSMDCVCTVCREPVLICDSCRIAHSEYHCHAHAHLQNCYFSNLTRFSEAQLMEQYHQLQALYETMQVGKRFKQKRKTIWKQMQKIQHRVQKYRGAAPDDVASVCRNCGDTDCSGKCWGFYSLKRKQRLEQKRKVGENESSTPTTLKATSENNTMKRAKTCRSAEKNVCETIRPPTTYRRGDLRVPPPVIRTLSCRIKPAWRGQSALQVLQREWNPPYLSECIKLGLLRINETEPIVNEHRLLHSSDSSLSRISHVHEAPIVLPEGDIPLQKVTLSEAVVSHYRLNDPTLWVCNKPTTVPVHPAGPYNQNALVQLLQGQIASDRTVLIHPLHRIDRVTSGLLLCTPDPTHARWFHSEVNQQQMRKLYIAMVHGRFDGKQLLHHEEQRRRLGVIQCQLVARPTNSVENIEDSIILECSAPIHTSDPANGIRIIDAVHGKPAVSRFQLLHYNESDDTSLVLCSPLTGRNHQLRVHLHALGHAIVGDLQYGSSKPFSPIPVDRVLSAMSRAHEFRVEQSADDAIGVKEAEAAKSVCAACRDMKSAFTPAQLLQGGHSIQLHAWKYKLSILERKSSYDEPMVLQDLDLSVDLPGWAATLPHTTKINWL</sequence>
<dbReference type="InterPro" id="IPR020103">
    <property type="entry name" value="PsdUridine_synth_cat_dom_sf"/>
</dbReference>
<dbReference type="AlphaFoldDB" id="A0A1Z5JCI2"/>
<dbReference type="InterPro" id="IPR040503">
    <property type="entry name" value="TRHO_N"/>
</dbReference>
<protein>
    <recommendedName>
        <fullName evidence="1">Rhodanese domain-containing protein</fullName>
    </recommendedName>
</protein>
<evidence type="ECO:0000313" key="3">
    <source>
        <dbReference type="Proteomes" id="UP000198406"/>
    </source>
</evidence>
<dbReference type="OrthoDB" id="25002at2759"/>
<dbReference type="SUPFAM" id="SSF52821">
    <property type="entry name" value="Rhodanese/Cell cycle control phosphatase"/>
    <property type="match status" value="1"/>
</dbReference>
<dbReference type="Pfam" id="PF00849">
    <property type="entry name" value="PseudoU_synth_2"/>
    <property type="match status" value="1"/>
</dbReference>
<dbReference type="Pfam" id="PF17773">
    <property type="entry name" value="UPF0176_N"/>
    <property type="match status" value="1"/>
</dbReference>
<dbReference type="GO" id="GO:0003723">
    <property type="term" value="F:RNA binding"/>
    <property type="evidence" value="ECO:0007669"/>
    <property type="project" value="InterPro"/>
</dbReference>
<proteinExistence type="predicted"/>
<dbReference type="InterPro" id="IPR001763">
    <property type="entry name" value="Rhodanese-like_dom"/>
</dbReference>
<name>A0A1Z5JCI2_FISSO</name>
<evidence type="ECO:0000259" key="1">
    <source>
        <dbReference type="PROSITE" id="PS50206"/>
    </source>
</evidence>
<dbReference type="Proteomes" id="UP000198406">
    <property type="component" value="Unassembled WGS sequence"/>
</dbReference>
<dbReference type="PROSITE" id="PS50206">
    <property type="entry name" value="RHODANESE_3"/>
    <property type="match status" value="1"/>
</dbReference>
<dbReference type="Gene3D" id="3.30.70.100">
    <property type="match status" value="1"/>
</dbReference>
<dbReference type="Gene3D" id="3.40.250.10">
    <property type="entry name" value="Rhodanese-like domain"/>
    <property type="match status" value="1"/>
</dbReference>
<dbReference type="InterPro" id="IPR020936">
    <property type="entry name" value="TrhO"/>
</dbReference>
<evidence type="ECO:0000313" key="2">
    <source>
        <dbReference type="EMBL" id="GAX11713.1"/>
    </source>
</evidence>
<dbReference type="InterPro" id="IPR036873">
    <property type="entry name" value="Rhodanese-like_dom_sf"/>
</dbReference>
<dbReference type="SUPFAM" id="SSF55120">
    <property type="entry name" value="Pseudouridine synthase"/>
    <property type="match status" value="1"/>
</dbReference>
<dbReference type="Pfam" id="PF12368">
    <property type="entry name" value="Rhodanese_C"/>
    <property type="match status" value="1"/>
</dbReference>
<dbReference type="SMART" id="SM00450">
    <property type="entry name" value="RHOD"/>
    <property type="match status" value="1"/>
</dbReference>
<dbReference type="GO" id="GO:0001522">
    <property type="term" value="P:pseudouridine synthesis"/>
    <property type="evidence" value="ECO:0007669"/>
    <property type="project" value="InterPro"/>
</dbReference>
<comment type="caution">
    <text evidence="2">The sequence shown here is derived from an EMBL/GenBank/DDBJ whole genome shotgun (WGS) entry which is preliminary data.</text>
</comment>
<dbReference type="GO" id="GO:0009982">
    <property type="term" value="F:pseudouridine synthase activity"/>
    <property type="evidence" value="ECO:0007669"/>
    <property type="project" value="InterPro"/>
</dbReference>
<feature type="domain" description="Rhodanese" evidence="1">
    <location>
        <begin position="178"/>
        <end position="270"/>
    </location>
</feature>
<dbReference type="Pfam" id="PF00581">
    <property type="entry name" value="Rhodanese"/>
    <property type="match status" value="1"/>
</dbReference>
<dbReference type="InterPro" id="IPR022111">
    <property type="entry name" value="Rhodanese_C"/>
</dbReference>
<organism evidence="2 3">
    <name type="scientific">Fistulifera solaris</name>
    <name type="common">Oleaginous diatom</name>
    <dbReference type="NCBI Taxonomy" id="1519565"/>
    <lineage>
        <taxon>Eukaryota</taxon>
        <taxon>Sar</taxon>
        <taxon>Stramenopiles</taxon>
        <taxon>Ochrophyta</taxon>
        <taxon>Bacillariophyta</taxon>
        <taxon>Bacillariophyceae</taxon>
        <taxon>Bacillariophycidae</taxon>
        <taxon>Naviculales</taxon>
        <taxon>Naviculaceae</taxon>
        <taxon>Fistulifera</taxon>
    </lineage>
</organism>
<dbReference type="PANTHER" id="PTHR43268">
    <property type="entry name" value="THIOSULFATE SULFURTRANSFERASE/RHODANESE-LIKE DOMAIN-CONTAINING PROTEIN 2"/>
    <property type="match status" value="1"/>
</dbReference>
<dbReference type="PANTHER" id="PTHR43268:SF6">
    <property type="entry name" value="THIOSULFATE SULFURTRANSFERASE_RHODANESE-LIKE DOMAIN-CONTAINING PROTEIN 2"/>
    <property type="match status" value="1"/>
</dbReference>
<keyword evidence="3" id="KW-1185">Reference proteome</keyword>